<proteinExistence type="predicted"/>
<evidence type="ECO:0000313" key="2">
    <source>
        <dbReference type="Proteomes" id="UP000662904"/>
    </source>
</evidence>
<sequence length="162" mass="18954">MPKVELNSETLKKIFAKNLKKLFSGKTATQIVDEIHQKTGKKVAKSTILSYIRGEYLPTKTKLKMLSEYSGRPVEWFFTDHDKALKMKDEIAEALKIKRRFPRLFRVLARSKTALTTEEEEKLARVVKELIWDHLDHSEDIDSAIKELHREAFDMLEDDDVY</sequence>
<dbReference type="GO" id="GO:0003677">
    <property type="term" value="F:DNA binding"/>
    <property type="evidence" value="ECO:0007669"/>
    <property type="project" value="InterPro"/>
</dbReference>
<evidence type="ECO:0000313" key="1">
    <source>
        <dbReference type="EMBL" id="QSQ10465.1"/>
    </source>
</evidence>
<dbReference type="Gene3D" id="1.10.260.40">
    <property type="entry name" value="lambda repressor-like DNA-binding domains"/>
    <property type="match status" value="1"/>
</dbReference>
<name>A0A8A0RPY7_9FIRM</name>
<accession>A0A8A0RPY7</accession>
<dbReference type="KEGG" id="kme:H0A61_02873"/>
<dbReference type="Proteomes" id="UP000662904">
    <property type="component" value="Chromosome"/>
</dbReference>
<dbReference type="AlphaFoldDB" id="A0A8A0RPY7"/>
<keyword evidence="2" id="KW-1185">Reference proteome</keyword>
<protein>
    <submittedName>
        <fullName evidence="1">Uncharacterized protein</fullName>
    </submittedName>
</protein>
<dbReference type="RefSeq" id="WP_206707772.1">
    <property type="nucleotide sequence ID" value="NZ_CP059066.1"/>
</dbReference>
<gene>
    <name evidence="1" type="ORF">H0A61_02873</name>
</gene>
<reference evidence="1" key="1">
    <citation type="submission" date="2020-07" db="EMBL/GenBank/DDBJ databases">
        <title>Koleobacter methoxysyntrophicus gen. nov., sp. nov., a novel anaerobic bacterium isolated from deep subsurface oil field and proposal of Koleobacterales ord. nov. in the phylum Firmicutes.</title>
        <authorList>
            <person name="Sakamoto S."/>
            <person name="Tamaki H."/>
        </authorList>
    </citation>
    <scope>NUCLEOTIDE SEQUENCE</scope>
    <source>
        <strain evidence="1">NRmbB1</strain>
    </source>
</reference>
<dbReference type="InterPro" id="IPR010982">
    <property type="entry name" value="Lambda_DNA-bd_dom_sf"/>
</dbReference>
<organism evidence="1 2">
    <name type="scientific">Koleobacter methoxysyntrophicus</name>
    <dbReference type="NCBI Taxonomy" id="2751313"/>
    <lineage>
        <taxon>Bacteria</taxon>
        <taxon>Bacillati</taxon>
        <taxon>Bacillota</taxon>
        <taxon>Clostridia</taxon>
        <taxon>Koleobacterales</taxon>
        <taxon>Koleobacteraceae</taxon>
        <taxon>Koleobacter</taxon>
    </lineage>
</organism>
<dbReference type="EMBL" id="CP059066">
    <property type="protein sequence ID" value="QSQ10465.1"/>
    <property type="molecule type" value="Genomic_DNA"/>
</dbReference>